<reference evidence="1" key="1">
    <citation type="submission" date="2016-11" db="UniProtKB">
        <authorList>
            <consortium name="WormBaseParasite"/>
        </authorList>
    </citation>
    <scope>IDENTIFICATION</scope>
    <source>
        <strain evidence="1">pt0022</strain>
    </source>
</reference>
<dbReference type="WBParaSite" id="maker-PairedContig_1158-snap-gene-0.9-mRNA-1">
    <property type="protein sequence ID" value="maker-PairedContig_1158-snap-gene-0.9-mRNA-1"/>
    <property type="gene ID" value="maker-PairedContig_1158-snap-gene-0.9"/>
</dbReference>
<protein>
    <submittedName>
        <fullName evidence="1">Uncharacterized protein</fullName>
    </submittedName>
</protein>
<evidence type="ECO:0000313" key="1">
    <source>
        <dbReference type="WBParaSite" id="maker-PairedContig_1158-snap-gene-0.9-mRNA-1"/>
    </source>
</evidence>
<sequence>MKRAIERKQSDENSEVITEKIKAIRKSLSKIEHTNLSSNLKRRRRRDSFHEVKAKIHDMLWNTVYHRNHRYDVRAADREAIQVEKRIMKSYFKTIATPTNATTTTTTTTTIHPYNFNVTKVSSKQKTNKTNIYSILSRCYSHD</sequence>
<name>A0A1I8EAX0_WUCBA</name>
<dbReference type="AlphaFoldDB" id="A0A1I8EAX0"/>
<organism evidence="1">
    <name type="scientific">Wuchereria bancrofti</name>
    <dbReference type="NCBI Taxonomy" id="6293"/>
    <lineage>
        <taxon>Eukaryota</taxon>
        <taxon>Metazoa</taxon>
        <taxon>Ecdysozoa</taxon>
        <taxon>Nematoda</taxon>
        <taxon>Chromadorea</taxon>
        <taxon>Rhabditida</taxon>
        <taxon>Spirurina</taxon>
        <taxon>Spiruromorpha</taxon>
        <taxon>Filarioidea</taxon>
        <taxon>Onchocercidae</taxon>
        <taxon>Wuchereria</taxon>
    </lineage>
</organism>
<proteinExistence type="predicted"/>
<accession>A0A1I8EAX0</accession>